<feature type="compositionally biased region" description="Basic residues" evidence="1">
    <location>
        <begin position="232"/>
        <end position="249"/>
    </location>
</feature>
<dbReference type="Proteomes" id="UP000516422">
    <property type="component" value="Chromosome"/>
</dbReference>
<dbReference type="KEGG" id="sgf:HEP81_00222"/>
<feature type="compositionally biased region" description="Basic and acidic residues" evidence="1">
    <location>
        <begin position="90"/>
        <end position="99"/>
    </location>
</feature>
<gene>
    <name evidence="2" type="ORF">HEP81_00222</name>
</gene>
<reference evidence="2 3" key="1">
    <citation type="submission" date="2020-04" db="EMBL/GenBank/DDBJ databases">
        <title>Characterization and engineering of Streptomyces griseofuscus DSM40191 as a potential heterologous host for expression of BGCs.</title>
        <authorList>
            <person name="Gren T."/>
            <person name="Whitford C.M."/>
            <person name="Mohite O.S."/>
            <person name="Joergensen T.S."/>
            <person name="Nielsen J.B."/>
            <person name="Lee S.Y."/>
            <person name="Weber T."/>
        </authorList>
    </citation>
    <scope>NUCLEOTIDE SEQUENCE [LARGE SCALE GENOMIC DNA]</scope>
    <source>
        <strain evidence="2 3">DSM 40191</strain>
    </source>
</reference>
<feature type="region of interest" description="Disordered" evidence="1">
    <location>
        <begin position="124"/>
        <end position="156"/>
    </location>
</feature>
<evidence type="ECO:0000256" key="1">
    <source>
        <dbReference type="SAM" id="MobiDB-lite"/>
    </source>
</evidence>
<accession>A0A7H1PR79</accession>
<feature type="compositionally biased region" description="Basic residues" evidence="1">
    <location>
        <begin position="38"/>
        <end position="67"/>
    </location>
</feature>
<feature type="region of interest" description="Disordered" evidence="1">
    <location>
        <begin position="227"/>
        <end position="265"/>
    </location>
</feature>
<evidence type="ECO:0000313" key="2">
    <source>
        <dbReference type="EMBL" id="QNT90559.1"/>
    </source>
</evidence>
<feature type="region of interest" description="Disordered" evidence="1">
    <location>
        <begin position="33"/>
        <end position="99"/>
    </location>
</feature>
<organism evidence="2 3">
    <name type="scientific">Streptomyces griseofuscus</name>
    <dbReference type="NCBI Taxonomy" id="146922"/>
    <lineage>
        <taxon>Bacteria</taxon>
        <taxon>Bacillati</taxon>
        <taxon>Actinomycetota</taxon>
        <taxon>Actinomycetes</taxon>
        <taxon>Kitasatosporales</taxon>
        <taxon>Streptomycetaceae</taxon>
        <taxon>Streptomyces</taxon>
    </lineage>
</organism>
<dbReference type="AlphaFoldDB" id="A0A7H1PR79"/>
<name>A0A7H1PR79_9ACTN</name>
<evidence type="ECO:0000313" key="3">
    <source>
        <dbReference type="Proteomes" id="UP000516422"/>
    </source>
</evidence>
<protein>
    <submittedName>
        <fullName evidence="2">Uncharacterized protein</fullName>
    </submittedName>
</protein>
<sequence length="265" mass="29823">MGDGVWEQLGWRHPKSFLDFGAVDRTTVEVLAPPPGRGCRHQPIHRRRRHLRLRRKATARSTAHRGGLRPAPASDADRGPPRYLVPDGGARARRESDDPRRRFVTALVGATEPERQPWIRAQDTADQVDRRRHVREEPPCRPPQADFRGRRTRPSPWALEDGLRAASPLVGGRRLGPGPAGLSVAGPLDLVAPPVALTVGPRRSVTGAASWTSITVVVGREAAMVRNSVPSWRRRRHRRRRRPRRRRQRAPAMKAPTNKSVPRRR</sequence>
<dbReference type="EMBL" id="CP051006">
    <property type="protein sequence ID" value="QNT90559.1"/>
    <property type="molecule type" value="Genomic_DNA"/>
</dbReference>
<proteinExistence type="predicted"/>